<evidence type="ECO:0000256" key="1">
    <source>
        <dbReference type="ARBA" id="ARBA00004428"/>
    </source>
</evidence>
<organismHost>
    <name type="scientific">Meleagris gallopavo</name>
    <name type="common">Wild turkey</name>
    <dbReference type="NCBI Taxonomy" id="9103"/>
</organismHost>
<name>Q77L62_MEHV1</name>
<dbReference type="GeneID" id="918553"/>
<dbReference type="InterPro" id="IPR000714">
    <property type="entry name" value="EHV_Unk"/>
</dbReference>
<keyword evidence="4" id="KW-1048">Host nucleus</keyword>
<evidence type="ECO:0000256" key="2">
    <source>
        <dbReference type="ARBA" id="ARBA00004535"/>
    </source>
</evidence>
<protein>
    <submittedName>
        <fullName evidence="7 8">US10</fullName>
    </submittedName>
</protein>
<sequence length="209" mass="23610">MIGEKTMQLADHMANSPSSIWRTPREKSTYHLIYNTSNEHVASLPRSVRPLARIVVNAAETLQVGMRAGRPPSAGVWREVFDRMMTAFRDHEPTATFNAANPIRKMVETVLQNNEEPPRTHAEMGNRLMNIMYWCCLGHAGQCSIWQLYETNQAILSLLDEVVIGTTNPFCTLEQYWKPLCTAIANKGTSSLVEDAKVAEYLVSMRKLI</sequence>
<gene>
    <name evidence="7" type="primary">US10</name>
    <name evidence="8" type="synonym">HVT086</name>
</gene>
<evidence type="ECO:0000256" key="5">
    <source>
        <dbReference type="ARBA" id="ARBA00022580"/>
    </source>
</evidence>
<dbReference type="Proteomes" id="UP000175168">
    <property type="component" value="Segment"/>
</dbReference>
<evidence type="ECO:0000256" key="4">
    <source>
        <dbReference type="ARBA" id="ARBA00022562"/>
    </source>
</evidence>
<evidence type="ECO:0000313" key="7">
    <source>
        <dbReference type="EMBL" id="AAG30106.1"/>
    </source>
</evidence>
<evidence type="ECO:0000256" key="6">
    <source>
        <dbReference type="ARBA" id="ARBA00022844"/>
    </source>
</evidence>
<keyword evidence="9" id="KW-1185">Reference proteome</keyword>
<evidence type="ECO:0000256" key="3">
    <source>
        <dbReference type="ARBA" id="ARBA00005815"/>
    </source>
</evidence>
<keyword evidence="6" id="KW-0946">Virion</keyword>
<comment type="similarity">
    <text evidence="3">Belongs to the herpesviridae US10 family.</text>
</comment>
<evidence type="ECO:0000313" key="9">
    <source>
        <dbReference type="Proteomes" id="UP000175168"/>
    </source>
</evidence>
<reference evidence="7" key="3">
    <citation type="submission" date="2004-11" db="EMBL/GenBank/DDBJ databases">
        <authorList>
            <person name="Aouacheria A.J."/>
            <person name="Banyai M."/>
            <person name="Rigal D."/>
            <person name="Schmidt C.J."/>
            <person name="Gillet G."/>
        </authorList>
    </citation>
    <scope>NUCLEOTIDE SEQUENCE</scope>
    <source>
        <strain evidence="7">FC126</strain>
    </source>
</reference>
<proteinExistence type="inferred from homology"/>
<reference evidence="8 9" key="2">
    <citation type="journal article" date="2001" name="J. Virol.">
        <title>The genome of turkey herpesvirus.</title>
        <authorList>
            <person name="Afonso C.L."/>
            <person name="Tulman E.R."/>
            <person name="Lu Z."/>
            <person name="Zsak L."/>
            <person name="Rock D.L."/>
            <person name="Kutish G.F."/>
        </authorList>
    </citation>
    <scope>NUCLEOTIDE SEQUENCE [LARGE SCALE GENOMIC DNA]</scope>
    <source>
        <strain evidence="8">FC126</strain>
    </source>
</reference>
<accession>Q77L62</accession>
<dbReference type="GO" id="GO:0044204">
    <property type="term" value="C:host cell nuclear matrix"/>
    <property type="evidence" value="ECO:0007669"/>
    <property type="project" value="UniProtKB-SubCell"/>
</dbReference>
<dbReference type="GO" id="GO:0008270">
    <property type="term" value="F:zinc ion binding"/>
    <property type="evidence" value="ECO:0007669"/>
    <property type="project" value="InterPro"/>
</dbReference>
<organismHost>
    <name type="scientific">Gallus gallus</name>
    <name type="common">Chicken</name>
    <dbReference type="NCBI Taxonomy" id="9031"/>
</organismHost>
<dbReference type="KEGG" id="vg:918553"/>
<dbReference type="EMBL" id="AF282130">
    <property type="protein sequence ID" value="AAG30106.1"/>
    <property type="molecule type" value="Genomic_DNA"/>
</dbReference>
<dbReference type="EMBL" id="AF291866">
    <property type="protein sequence ID" value="AAG45811.1"/>
    <property type="molecule type" value="Genomic_DNA"/>
</dbReference>
<reference evidence="7" key="1">
    <citation type="journal article" date="2001" name="J. Gen. Virol.">
        <title>The genome of herpesvirus of turkeys: comparative analysis with Marek's disease viruses.</title>
        <authorList>
            <person name="Kingham B.F."/>
            <person name="Zelnik V."/>
            <person name="Kopacek J."/>
            <person name="Majerciak V."/>
            <person name="Ney E."/>
            <person name="Schmidt C.J."/>
        </authorList>
    </citation>
    <scope>NUCLEOTIDE SEQUENCE</scope>
    <source>
        <strain evidence="7">FC126</strain>
    </source>
</reference>
<evidence type="ECO:0000313" key="8">
    <source>
        <dbReference type="EMBL" id="AAG45811.1"/>
    </source>
</evidence>
<keyword evidence="5" id="KW-0920">Virion tegument</keyword>
<dbReference type="PRINTS" id="PR00957">
    <property type="entry name" value="GENE66"/>
</dbReference>
<dbReference type="RefSeq" id="NP_073372.1">
    <property type="nucleotide sequence ID" value="NC_002641.1"/>
</dbReference>
<dbReference type="GO" id="GO:0019033">
    <property type="term" value="C:viral tegument"/>
    <property type="evidence" value="ECO:0007669"/>
    <property type="project" value="UniProtKB-SubCell"/>
</dbReference>
<dbReference type="Pfam" id="PF02053">
    <property type="entry name" value="Gene66"/>
    <property type="match status" value="1"/>
</dbReference>
<comment type="subcellular location">
    <subcellularLocation>
        <location evidence="1">Host nucleus matrix</location>
    </subcellularLocation>
    <subcellularLocation>
        <location evidence="2">Virion tegument</location>
    </subcellularLocation>
</comment>
<organism evidence="7">
    <name type="scientific">Meleagrid herpesvirus 1</name>
    <name type="common">MeHV-1</name>
    <name type="synonym">Turkey herpesvirus</name>
    <dbReference type="NCBI Taxonomy" id="37108"/>
    <lineage>
        <taxon>Viruses</taxon>
        <taxon>Duplodnaviria</taxon>
        <taxon>Heunggongvirae</taxon>
        <taxon>Peploviricota</taxon>
        <taxon>Herviviricetes</taxon>
        <taxon>Herpesvirales</taxon>
        <taxon>Orthoherpesviridae</taxon>
        <taxon>Alphaherpesvirinae</taxon>
        <taxon>Mardivirus</taxon>
        <taxon>Mardivirus meleagridalpha1</taxon>
    </lineage>
</organism>
<dbReference type="OrthoDB" id="20125at10239"/>